<evidence type="ECO:0000256" key="2">
    <source>
        <dbReference type="PIRSR" id="PIRSR613078-2"/>
    </source>
</evidence>
<dbReference type="STRING" id="145388.A0A0D2LMM1"/>
<dbReference type="PIRSF" id="PIRSF000709">
    <property type="entry name" value="6PFK_2-Ptase"/>
    <property type="match status" value="1"/>
</dbReference>
<keyword evidence="3" id="KW-0418">Kinase</keyword>
<dbReference type="InterPro" id="IPR003094">
    <property type="entry name" value="6Pfruct_kin"/>
</dbReference>
<dbReference type="GO" id="GO:0005829">
    <property type="term" value="C:cytosol"/>
    <property type="evidence" value="ECO:0007669"/>
    <property type="project" value="TreeGrafter"/>
</dbReference>
<dbReference type="EMBL" id="KK106851">
    <property type="protein sequence ID" value="KIY91296.1"/>
    <property type="molecule type" value="Genomic_DNA"/>
</dbReference>
<dbReference type="Gene3D" id="3.40.50.1240">
    <property type="entry name" value="Phosphoglycerate mutase-like"/>
    <property type="match status" value="1"/>
</dbReference>
<dbReference type="EC" id="3.1.3.46" evidence="3"/>
<dbReference type="GO" id="GO:0003873">
    <property type="term" value="F:6-phosphofructo-2-kinase activity"/>
    <property type="evidence" value="ECO:0007669"/>
    <property type="project" value="TreeGrafter"/>
</dbReference>
<reference evidence="3 4" key="1">
    <citation type="journal article" date="2013" name="BMC Genomics">
        <title>Reconstruction of the lipid metabolism for the microalga Monoraphidium neglectum from its genome sequence reveals characteristics suitable for biofuel production.</title>
        <authorList>
            <person name="Bogen C."/>
            <person name="Al-Dilaimi A."/>
            <person name="Albersmeier A."/>
            <person name="Wichmann J."/>
            <person name="Grundmann M."/>
            <person name="Rupp O."/>
            <person name="Lauersen K.J."/>
            <person name="Blifernez-Klassen O."/>
            <person name="Kalinowski J."/>
            <person name="Goesmann A."/>
            <person name="Mussgnug J.H."/>
            <person name="Kruse O."/>
        </authorList>
    </citation>
    <scope>NUCLEOTIDE SEQUENCE [LARGE SCALE GENOMIC DNA]</scope>
    <source>
        <strain evidence="3 4">SAG 48.87</strain>
    </source>
</reference>
<sequence length="193" mass="22054">MVFKWQQTEMTTGMGHIDLNRISGYIPGKIVCYLMNVCKSGLARTRKIWLTRHGESEYNQRALIGGDSRLSPNGEAYAAALPGVLRARLQRDDDDGALLPVCVWTSTLQRTIRTARNLPFPKVRWRALDEIDAGVCDGLTYAQIAERFPDEFAARKADKLRYRYPRGESYLDMIQRLEPVMLEMEREAESLVI</sequence>
<protein>
    <submittedName>
        <fullName evidence="3">6-phosphofructo-2-kinase</fullName>
        <ecNumber evidence="3">3.1.3.46</ecNumber>
    </submittedName>
</protein>
<dbReference type="CDD" id="cd07067">
    <property type="entry name" value="HP_PGM_like"/>
    <property type="match status" value="1"/>
</dbReference>
<feature type="active site" description="Tele-phosphohistidine intermediate" evidence="1">
    <location>
        <position position="53"/>
    </location>
</feature>
<keyword evidence="3" id="KW-0378">Hydrolase</keyword>
<dbReference type="GeneID" id="25734450"/>
<dbReference type="PRINTS" id="PR00991">
    <property type="entry name" value="6PFRUCTKNASE"/>
</dbReference>
<feature type="non-terminal residue" evidence="3">
    <location>
        <position position="193"/>
    </location>
</feature>
<dbReference type="SMART" id="SM00855">
    <property type="entry name" value="PGAM"/>
    <property type="match status" value="1"/>
</dbReference>
<keyword evidence="3" id="KW-0808">Transferase</keyword>
<dbReference type="InterPro" id="IPR013078">
    <property type="entry name" value="His_Pase_superF_clade-1"/>
</dbReference>
<feature type="active site" description="Proton donor/acceptor" evidence="1">
    <location>
        <position position="130"/>
    </location>
</feature>
<feature type="binding site" evidence="2">
    <location>
        <position position="110"/>
    </location>
    <ligand>
        <name>substrate</name>
    </ligand>
</feature>
<dbReference type="InterPro" id="IPR001345">
    <property type="entry name" value="PG/BPGM_mutase_AS"/>
</dbReference>
<feature type="binding site" evidence="2">
    <location>
        <begin position="52"/>
        <end position="59"/>
    </location>
    <ligand>
        <name>substrate</name>
    </ligand>
</feature>
<evidence type="ECO:0000256" key="1">
    <source>
        <dbReference type="PIRSR" id="PIRSR613078-1"/>
    </source>
</evidence>
<keyword evidence="4" id="KW-1185">Reference proteome</keyword>
<gene>
    <name evidence="3" type="ORF">MNEG_16668</name>
</gene>
<dbReference type="GO" id="GO:0006003">
    <property type="term" value="P:fructose 2,6-bisphosphate metabolic process"/>
    <property type="evidence" value="ECO:0007669"/>
    <property type="project" value="InterPro"/>
</dbReference>
<dbReference type="PROSITE" id="PS00175">
    <property type="entry name" value="PG_MUTASE"/>
    <property type="match status" value="1"/>
</dbReference>
<dbReference type="RefSeq" id="XP_013890316.1">
    <property type="nucleotide sequence ID" value="XM_014034862.1"/>
</dbReference>
<dbReference type="GO" id="GO:0004331">
    <property type="term" value="F:fructose-2,6-bisphosphate 2-phosphatase activity"/>
    <property type="evidence" value="ECO:0007669"/>
    <property type="project" value="UniProtKB-EC"/>
</dbReference>
<evidence type="ECO:0000313" key="4">
    <source>
        <dbReference type="Proteomes" id="UP000054498"/>
    </source>
</evidence>
<proteinExistence type="predicted"/>
<dbReference type="PANTHER" id="PTHR10606">
    <property type="entry name" value="6-PHOSPHOFRUCTO-2-KINASE/FRUCTOSE-2,6-BISPHOSPHATASE"/>
    <property type="match status" value="1"/>
</dbReference>
<dbReference type="Proteomes" id="UP000054498">
    <property type="component" value="Unassembled WGS sequence"/>
</dbReference>
<evidence type="ECO:0000313" key="3">
    <source>
        <dbReference type="EMBL" id="KIY91296.1"/>
    </source>
</evidence>
<dbReference type="Pfam" id="PF00300">
    <property type="entry name" value="His_Phos_1"/>
    <property type="match status" value="1"/>
</dbReference>
<dbReference type="SUPFAM" id="SSF53254">
    <property type="entry name" value="Phosphoglycerate mutase-like"/>
    <property type="match status" value="1"/>
</dbReference>
<dbReference type="PANTHER" id="PTHR10606:SF44">
    <property type="entry name" value="6-PHOSPHOFRUCTO 2-KINASE_FRUCTOSE 2,6-BISPHOSPHATASE LONG FORM"/>
    <property type="match status" value="1"/>
</dbReference>
<accession>A0A0D2LMM1</accession>
<dbReference type="InterPro" id="IPR029033">
    <property type="entry name" value="His_PPase_superfam"/>
</dbReference>
<dbReference type="KEGG" id="mng:MNEG_16668"/>
<dbReference type="OrthoDB" id="267323at2759"/>
<organism evidence="3 4">
    <name type="scientific">Monoraphidium neglectum</name>
    <dbReference type="NCBI Taxonomy" id="145388"/>
    <lineage>
        <taxon>Eukaryota</taxon>
        <taxon>Viridiplantae</taxon>
        <taxon>Chlorophyta</taxon>
        <taxon>core chlorophytes</taxon>
        <taxon>Chlorophyceae</taxon>
        <taxon>CS clade</taxon>
        <taxon>Sphaeropleales</taxon>
        <taxon>Selenastraceae</taxon>
        <taxon>Monoraphidium</taxon>
    </lineage>
</organism>
<dbReference type="GO" id="GO:0005524">
    <property type="term" value="F:ATP binding"/>
    <property type="evidence" value="ECO:0007669"/>
    <property type="project" value="InterPro"/>
</dbReference>
<name>A0A0D2LMM1_9CHLO</name>
<dbReference type="AlphaFoldDB" id="A0A0D2LMM1"/>